<dbReference type="AlphaFoldDB" id="A0A918TL87"/>
<keyword evidence="3" id="KW-1185">Reference proteome</keyword>
<evidence type="ECO:0000313" key="2">
    <source>
        <dbReference type="EMBL" id="GHC52859.1"/>
    </source>
</evidence>
<evidence type="ECO:0000256" key="1">
    <source>
        <dbReference type="SAM" id="MobiDB-lite"/>
    </source>
</evidence>
<feature type="region of interest" description="Disordered" evidence="1">
    <location>
        <begin position="248"/>
        <end position="272"/>
    </location>
</feature>
<accession>A0A918TL87</accession>
<sequence length="314" mass="35303">MIRKVLFSTQKNEGPFLLEWVAYHKAIGFTDLVIVSNDCSDGSDHLLDALAAAKVVHHIRQEVPAGVAPQFNARDIVLREQLFRAGDWVIWLDLDEFFVPDDRFKSMAPLTYWLQKAGAEALALNWRIMGDSGQVGLPERFVSRAFQGTSRAAHVVNQTVKTFFRWSEKVQNLHLHRPLWNPDLPAPKVLLGNGKPSDNSFIFELHRNGSPESRVDFAGQRYVLGQINHYSIRTRDLFQLKAQRGRGAAAANGPSRHNQEFYDQNNTNDTTNDRILARLPATDAMLARLLDLPGVAQAHQATVAHVLAQIRALD</sequence>
<name>A0A918TL87_9RHOB</name>
<reference evidence="2" key="2">
    <citation type="submission" date="2020-09" db="EMBL/GenBank/DDBJ databases">
        <authorList>
            <person name="Sun Q."/>
            <person name="Kim S."/>
        </authorList>
    </citation>
    <scope>NUCLEOTIDE SEQUENCE</scope>
    <source>
        <strain evidence="2">KCTC 23310</strain>
    </source>
</reference>
<dbReference type="InterPro" id="IPR029044">
    <property type="entry name" value="Nucleotide-diphossugar_trans"/>
</dbReference>
<proteinExistence type="predicted"/>
<organism evidence="2 3">
    <name type="scientific">Neogemmobacter tilapiae</name>
    <dbReference type="NCBI Taxonomy" id="875041"/>
    <lineage>
        <taxon>Bacteria</taxon>
        <taxon>Pseudomonadati</taxon>
        <taxon>Pseudomonadota</taxon>
        <taxon>Alphaproteobacteria</taxon>
        <taxon>Rhodobacterales</taxon>
        <taxon>Paracoccaceae</taxon>
        <taxon>Neogemmobacter</taxon>
    </lineage>
</organism>
<dbReference type="Proteomes" id="UP000638981">
    <property type="component" value="Unassembled WGS sequence"/>
</dbReference>
<dbReference type="Pfam" id="PF13704">
    <property type="entry name" value="Glyco_tranf_2_4"/>
    <property type="match status" value="1"/>
</dbReference>
<dbReference type="CDD" id="cd00761">
    <property type="entry name" value="Glyco_tranf_GTA_type"/>
    <property type="match status" value="1"/>
</dbReference>
<gene>
    <name evidence="2" type="ORF">GCM10007315_14300</name>
</gene>
<dbReference type="RefSeq" id="WP_189410958.1">
    <property type="nucleotide sequence ID" value="NZ_BMYJ01000004.1"/>
</dbReference>
<protein>
    <recommendedName>
        <fullName evidence="4">Glycosyltransferase family 2 protein</fullName>
    </recommendedName>
</protein>
<comment type="caution">
    <text evidence="2">The sequence shown here is derived from an EMBL/GenBank/DDBJ whole genome shotgun (WGS) entry which is preliminary data.</text>
</comment>
<dbReference type="EMBL" id="BMYJ01000004">
    <property type="protein sequence ID" value="GHC52859.1"/>
    <property type="molecule type" value="Genomic_DNA"/>
</dbReference>
<evidence type="ECO:0000313" key="3">
    <source>
        <dbReference type="Proteomes" id="UP000638981"/>
    </source>
</evidence>
<dbReference type="SUPFAM" id="SSF53448">
    <property type="entry name" value="Nucleotide-diphospho-sugar transferases"/>
    <property type="match status" value="1"/>
</dbReference>
<evidence type="ECO:0008006" key="4">
    <source>
        <dbReference type="Google" id="ProtNLM"/>
    </source>
</evidence>
<reference evidence="2" key="1">
    <citation type="journal article" date="2014" name="Int. J. Syst. Evol. Microbiol.">
        <title>Complete genome sequence of Corynebacterium casei LMG S-19264T (=DSM 44701T), isolated from a smear-ripened cheese.</title>
        <authorList>
            <consortium name="US DOE Joint Genome Institute (JGI-PGF)"/>
            <person name="Walter F."/>
            <person name="Albersmeier A."/>
            <person name="Kalinowski J."/>
            <person name="Ruckert C."/>
        </authorList>
    </citation>
    <scope>NUCLEOTIDE SEQUENCE</scope>
    <source>
        <strain evidence="2">KCTC 23310</strain>
    </source>
</reference>